<keyword evidence="5 6" id="KW-0464">Manganese</keyword>
<dbReference type="NCBIfam" id="TIGR00173">
    <property type="entry name" value="menD"/>
    <property type="match status" value="1"/>
</dbReference>
<evidence type="ECO:0000259" key="7">
    <source>
        <dbReference type="Pfam" id="PF02775"/>
    </source>
</evidence>
<comment type="catalytic activity">
    <reaction evidence="6">
        <text>isochorismate + 2-oxoglutarate + H(+) = 5-enolpyruvoyl-6-hydroxy-2-succinyl-cyclohex-3-ene-1-carboxylate + CO2</text>
        <dbReference type="Rhea" id="RHEA:25593"/>
        <dbReference type="ChEBI" id="CHEBI:15378"/>
        <dbReference type="ChEBI" id="CHEBI:16526"/>
        <dbReference type="ChEBI" id="CHEBI:16810"/>
        <dbReference type="ChEBI" id="CHEBI:29780"/>
        <dbReference type="ChEBI" id="CHEBI:58818"/>
        <dbReference type="EC" id="2.2.1.9"/>
    </reaction>
</comment>
<comment type="function">
    <text evidence="6">Catalyzes the thiamine diphosphate-dependent decarboxylation of 2-oxoglutarate and the subsequent addition of the resulting succinic semialdehyde-thiamine pyrophosphate anion to isochorismate to yield 2-succinyl-5-enolpyruvyl-6-hydroxy-3-cyclohexene-1-carboxylate (SEPHCHC).</text>
</comment>
<dbReference type="SUPFAM" id="SSF52518">
    <property type="entry name" value="Thiamin diphosphate-binding fold (THDP-binding)"/>
    <property type="match status" value="2"/>
</dbReference>
<dbReference type="InterPro" id="IPR004433">
    <property type="entry name" value="MenaQ_synth_MenD"/>
</dbReference>
<keyword evidence="4 6" id="KW-0786">Thiamine pyrophosphate</keyword>
<reference evidence="9 10" key="1">
    <citation type="journal article" date="2019" name="Int. J. Syst. Evol. Microbiol.">
        <title>The Global Catalogue of Microorganisms (GCM) 10K type strain sequencing project: providing services to taxonomists for standard genome sequencing and annotation.</title>
        <authorList>
            <consortium name="The Broad Institute Genomics Platform"/>
            <consortium name="The Broad Institute Genome Sequencing Center for Infectious Disease"/>
            <person name="Wu L."/>
            <person name="Ma J."/>
        </authorList>
    </citation>
    <scope>NUCLEOTIDE SEQUENCE [LARGE SCALE GENOMIC DNA]</scope>
    <source>
        <strain evidence="9 10">GX26</strain>
    </source>
</reference>
<dbReference type="Gene3D" id="3.40.50.970">
    <property type="match status" value="2"/>
</dbReference>
<dbReference type="Pfam" id="PF02775">
    <property type="entry name" value="TPP_enzyme_C"/>
    <property type="match status" value="1"/>
</dbReference>
<comment type="caution">
    <text evidence="9">The sequence shown here is derived from an EMBL/GenBank/DDBJ whole genome shotgun (WGS) entry which is preliminary data.</text>
</comment>
<evidence type="ECO:0000256" key="2">
    <source>
        <dbReference type="ARBA" id="ARBA00022723"/>
    </source>
</evidence>
<dbReference type="InterPro" id="IPR011766">
    <property type="entry name" value="TPP_enzyme_TPP-bd"/>
</dbReference>
<dbReference type="AlphaFoldDB" id="A0ABD5VJT6"/>
<evidence type="ECO:0000259" key="8">
    <source>
        <dbReference type="Pfam" id="PF02776"/>
    </source>
</evidence>
<dbReference type="GO" id="GO:0006082">
    <property type="term" value="P:organic acid metabolic process"/>
    <property type="evidence" value="ECO:0007669"/>
    <property type="project" value="UniProtKB-ARBA"/>
</dbReference>
<evidence type="ECO:0000256" key="5">
    <source>
        <dbReference type="ARBA" id="ARBA00023211"/>
    </source>
</evidence>
<comment type="cofactor">
    <cofactor evidence="6">
        <name>Mg(2+)</name>
        <dbReference type="ChEBI" id="CHEBI:18420"/>
    </cofactor>
    <cofactor evidence="6">
        <name>Mn(2+)</name>
        <dbReference type="ChEBI" id="CHEBI:29035"/>
    </cofactor>
</comment>
<dbReference type="Gene3D" id="3.40.50.1220">
    <property type="entry name" value="TPP-binding domain"/>
    <property type="match status" value="1"/>
</dbReference>
<keyword evidence="3 6" id="KW-0460">Magnesium</keyword>
<dbReference type="PIRSF" id="PIRSF004983">
    <property type="entry name" value="MenD"/>
    <property type="match status" value="1"/>
</dbReference>
<evidence type="ECO:0000256" key="4">
    <source>
        <dbReference type="ARBA" id="ARBA00023052"/>
    </source>
</evidence>
<keyword evidence="2 6" id="KW-0479">Metal-binding</keyword>
<feature type="domain" description="Thiamine pyrophosphate enzyme N-terminal TPP-binding" evidence="8">
    <location>
        <begin position="24"/>
        <end position="137"/>
    </location>
</feature>
<evidence type="ECO:0000256" key="6">
    <source>
        <dbReference type="HAMAP-Rule" id="MF_01659"/>
    </source>
</evidence>
<dbReference type="HAMAP" id="MF_01659">
    <property type="entry name" value="MenD"/>
    <property type="match status" value="1"/>
</dbReference>
<sequence>MSDDDRARGDAEDGGYPNRNVLWAETLVDELAAGGLDAVVVSPGSRSTPLTMAFAANDDVDVFSILDERSAAYFALGRARRTGEPTALVCTSGTAAANYHPAVVEASQARVPLLALTADRPPELRDSGANQTVDQEKLYGSTVRWYRDLPEPEATPRKLRRLRTDAARALAETTGTPAGPVHVNCPFRKPLEPLEVEGDVPAGWDEGDVRASEGRPGRAYVETAQGRPTLDDGRLDALAASVASADAGLVVAGPADPVDVARDGYAPALAELGATAGFPVLADTLSTVRHGEHVAEAPILGSYDGYVDELLDAVEPDLVLRFGASPTSKPLRKALAARDVRQVLVDPAGEWRDAEFVADALLAADPVHVARGVADRLADRDRPTGTDRDATVERALAMDEAFTSGVADAREDDSVGAFEGAVLADAVANAPAPATLVVGNSMPVRDADRFAPASERDVTVLANRGASGIDGVTSTALGAGSATDDPLVYVTGDLGFYHDMNGLLSLSRCDVDATIVVVNNDGGGIFQELPISEFDPPFTEQFQTPHGIDFEPTGDLYEFAFERVPVDAFASAYRDAVAAEGSHVLEVGFDAAASHDARDAVTDRARERARSASETR</sequence>
<proteinExistence type="inferred from homology"/>
<dbReference type="RefSeq" id="WP_336350391.1">
    <property type="nucleotide sequence ID" value="NZ_JAZAQL010000002.1"/>
</dbReference>
<comment type="subunit">
    <text evidence="6">Homodimer.</text>
</comment>
<comment type="similarity">
    <text evidence="6">Belongs to the TPP enzyme family. MenD subfamily.</text>
</comment>
<comment type="pathway">
    <text evidence="6">Quinol/quinone metabolism; 1,4-dihydroxy-2-naphthoate biosynthesis; 1,4-dihydroxy-2-naphthoate from chorismate: step 2/7.</text>
</comment>
<comment type="cofactor">
    <cofactor evidence="6">
        <name>thiamine diphosphate</name>
        <dbReference type="ChEBI" id="CHEBI:58937"/>
    </cofactor>
    <text evidence="6">Binds 1 thiamine pyrophosphate per subunit.</text>
</comment>
<dbReference type="InterPro" id="IPR012001">
    <property type="entry name" value="Thiamin_PyroP_enz_TPP-bd_dom"/>
</dbReference>
<dbReference type="EC" id="2.2.1.9" evidence="6"/>
<evidence type="ECO:0000313" key="10">
    <source>
        <dbReference type="Proteomes" id="UP001596395"/>
    </source>
</evidence>
<dbReference type="InterPro" id="IPR029061">
    <property type="entry name" value="THDP-binding"/>
</dbReference>
<dbReference type="Pfam" id="PF02776">
    <property type="entry name" value="TPP_enzyme_N"/>
    <property type="match status" value="1"/>
</dbReference>
<comment type="pathway">
    <text evidence="6">Quinol/quinone metabolism; menaquinone biosynthesis.</text>
</comment>
<dbReference type="EMBL" id="JBHSXN010000002">
    <property type="protein sequence ID" value="MFC6953432.1"/>
    <property type="molecule type" value="Genomic_DNA"/>
</dbReference>
<dbReference type="Proteomes" id="UP001596395">
    <property type="component" value="Unassembled WGS sequence"/>
</dbReference>
<name>A0ABD5VJT6_9EURY</name>
<dbReference type="GO" id="GO:0044272">
    <property type="term" value="P:sulfur compound biosynthetic process"/>
    <property type="evidence" value="ECO:0007669"/>
    <property type="project" value="UniProtKB-ARBA"/>
</dbReference>
<keyword evidence="6" id="KW-0474">Menaquinone biosynthesis</keyword>
<dbReference type="CDD" id="cd02009">
    <property type="entry name" value="TPP_SHCHC_synthase"/>
    <property type="match status" value="1"/>
</dbReference>
<gene>
    <name evidence="6 9" type="primary">menD</name>
    <name evidence="9" type="ORF">ACFQGB_11215</name>
</gene>
<evidence type="ECO:0000256" key="1">
    <source>
        <dbReference type="ARBA" id="ARBA00022679"/>
    </source>
</evidence>
<accession>A0ABD5VJT6</accession>
<dbReference type="PANTHER" id="PTHR42916">
    <property type="entry name" value="2-SUCCINYL-5-ENOLPYRUVYL-6-HYDROXY-3-CYCLOHEXENE-1-CARBOXYLATE SYNTHASE"/>
    <property type="match status" value="1"/>
</dbReference>
<feature type="domain" description="Thiamine pyrophosphate enzyme TPP-binding" evidence="7">
    <location>
        <begin position="472"/>
        <end position="587"/>
    </location>
</feature>
<dbReference type="GO" id="GO:0009234">
    <property type="term" value="P:menaquinone biosynthetic process"/>
    <property type="evidence" value="ECO:0007669"/>
    <property type="project" value="UniProtKB-UniRule"/>
</dbReference>
<dbReference type="GO" id="GO:0030145">
    <property type="term" value="F:manganese ion binding"/>
    <property type="evidence" value="ECO:0007669"/>
    <property type="project" value="UniProtKB-UniRule"/>
</dbReference>
<evidence type="ECO:0000256" key="3">
    <source>
        <dbReference type="ARBA" id="ARBA00022842"/>
    </source>
</evidence>
<evidence type="ECO:0000313" key="9">
    <source>
        <dbReference type="EMBL" id="MFC6953432.1"/>
    </source>
</evidence>
<dbReference type="GO" id="GO:0000287">
    <property type="term" value="F:magnesium ion binding"/>
    <property type="evidence" value="ECO:0007669"/>
    <property type="project" value="UniProtKB-UniRule"/>
</dbReference>
<keyword evidence="1 6" id="KW-0808">Transferase</keyword>
<protein>
    <recommendedName>
        <fullName evidence="6">2-succinyl-5-enolpyruvyl-6-hydroxy-3-cyclohexene-1-carboxylate synthase</fullName>
        <shortName evidence="6">SEPHCHC synthase</shortName>
        <ecNumber evidence="6">2.2.1.9</ecNumber>
    </recommendedName>
    <alternativeName>
        <fullName evidence="6">Menaquinone biosynthesis protein MenD</fullName>
    </alternativeName>
</protein>
<dbReference type="GO" id="GO:0070204">
    <property type="term" value="F:2-succinyl-5-enolpyruvyl-6-hydroxy-3-cyclohexene-1-carboxylic-acid synthase activity"/>
    <property type="evidence" value="ECO:0007669"/>
    <property type="project" value="UniProtKB-UniRule"/>
</dbReference>
<dbReference type="GO" id="GO:0030976">
    <property type="term" value="F:thiamine pyrophosphate binding"/>
    <property type="evidence" value="ECO:0007669"/>
    <property type="project" value="UniProtKB-UniRule"/>
</dbReference>
<dbReference type="CDD" id="cd07037">
    <property type="entry name" value="TPP_PYR_MenD"/>
    <property type="match status" value="1"/>
</dbReference>
<dbReference type="SUPFAM" id="SSF52467">
    <property type="entry name" value="DHS-like NAD/FAD-binding domain"/>
    <property type="match status" value="1"/>
</dbReference>
<dbReference type="PANTHER" id="PTHR42916:SF1">
    <property type="entry name" value="PROTEIN PHYLLO, CHLOROPLASTIC"/>
    <property type="match status" value="1"/>
</dbReference>
<organism evidence="9 10">
    <name type="scientific">Halorubellus litoreus</name>
    <dbReference type="NCBI Taxonomy" id="755308"/>
    <lineage>
        <taxon>Archaea</taxon>
        <taxon>Methanobacteriati</taxon>
        <taxon>Methanobacteriota</taxon>
        <taxon>Stenosarchaea group</taxon>
        <taxon>Halobacteria</taxon>
        <taxon>Halobacteriales</taxon>
        <taxon>Halorubellaceae</taxon>
        <taxon>Halorubellus</taxon>
    </lineage>
</organism>
<dbReference type="InterPro" id="IPR029035">
    <property type="entry name" value="DHS-like_NAD/FAD-binding_dom"/>
</dbReference>
<keyword evidence="10" id="KW-1185">Reference proteome</keyword>